<dbReference type="AlphaFoldDB" id="A0A4S8PCN7"/>
<dbReference type="InterPro" id="IPR051794">
    <property type="entry name" value="PG_Endopeptidase_C40"/>
</dbReference>
<dbReference type="EMBL" id="STGX01000009">
    <property type="protein sequence ID" value="THV28083.1"/>
    <property type="molecule type" value="Genomic_DNA"/>
</dbReference>
<reference evidence="9 10" key="1">
    <citation type="journal article" date="2018" name="Int. J. Syst. Evol. Microbiol.">
        <title>Glycomyces paridis sp. nov., isolated from the medicinal plant Paris polyphylla.</title>
        <authorList>
            <person name="Fang X.M."/>
            <person name="Bai J.L."/>
            <person name="Su J."/>
            <person name="Zhao L.L."/>
            <person name="Liu H.Y."/>
            <person name="Ma B.P."/>
            <person name="Zhang Y.Q."/>
            <person name="Yu L.Y."/>
        </authorList>
    </citation>
    <scope>NUCLEOTIDE SEQUENCE [LARGE SCALE GENOMIC DNA]</scope>
    <source>
        <strain evidence="9 10">CPCC 204357</strain>
    </source>
</reference>
<dbReference type="SUPFAM" id="SSF54001">
    <property type="entry name" value="Cysteine proteinases"/>
    <property type="match status" value="1"/>
</dbReference>
<feature type="domain" description="NlpC/P60" evidence="8">
    <location>
        <begin position="237"/>
        <end position="366"/>
    </location>
</feature>
<dbReference type="PROSITE" id="PS51935">
    <property type="entry name" value="NLPC_P60"/>
    <property type="match status" value="1"/>
</dbReference>
<sequence>MRVSRFGARVIAAAGAAAVVLGGALPALAEPGVTVPDDGSRPLGGASDDAPVTNPETAGGPLGEQIDAAQIDLAQIAEETTAAQDEWLGREDRLTDARDSWTEASAALETAQLALDFAAGEAYADVAGVPDADLPDLTGLTPIGGEWDLPGLTADREEAATAESVAHAAFDAASLSADTAEARFLALDAEFERLQRELNALIADNREEIAQLEREREAAAAEYSGDFSSEVDGWDAAPAAKKAVEYALNQLGKPYVWGAEGPGSFDCSGLVQSAYAYAGVTLPRVAADQYNATRDKPVDTEKLLPGDLLYWWDDPGDWESVYHTGMYLGDGKMVQAPRTGDVVKISSIWFTNFAGAHRVVDAVRTDPDAENPTQTPTDDETSDPEPSPSETDSPTPSPSPTESESPSPSPSPTPSPSPSESPSTEPETPTEDEQETPTPDPASSVSGTFSREADSEDVTE</sequence>
<evidence type="ECO:0000313" key="10">
    <source>
        <dbReference type="Proteomes" id="UP000305792"/>
    </source>
</evidence>
<evidence type="ECO:0000259" key="8">
    <source>
        <dbReference type="PROSITE" id="PS51935"/>
    </source>
</evidence>
<keyword evidence="10" id="KW-1185">Reference proteome</keyword>
<accession>A0A4S8PCN7</accession>
<dbReference type="Gene3D" id="3.90.1720.10">
    <property type="entry name" value="endopeptidase domain like (from Nostoc punctiforme)"/>
    <property type="match status" value="1"/>
</dbReference>
<dbReference type="RefSeq" id="WP_136530319.1">
    <property type="nucleotide sequence ID" value="NZ_STGX01000009.1"/>
</dbReference>
<evidence type="ECO:0000256" key="7">
    <source>
        <dbReference type="SAM" id="SignalP"/>
    </source>
</evidence>
<comment type="caution">
    <text evidence="9">The sequence shown here is derived from an EMBL/GenBank/DDBJ whole genome shotgun (WGS) entry which is preliminary data.</text>
</comment>
<keyword evidence="7" id="KW-0732">Signal</keyword>
<feature type="signal peptide" evidence="7">
    <location>
        <begin position="1"/>
        <end position="29"/>
    </location>
</feature>
<feature type="region of interest" description="Disordered" evidence="6">
    <location>
        <begin position="33"/>
        <end position="62"/>
    </location>
</feature>
<evidence type="ECO:0000256" key="2">
    <source>
        <dbReference type="ARBA" id="ARBA00022670"/>
    </source>
</evidence>
<comment type="similarity">
    <text evidence="1">Belongs to the peptidase C40 family.</text>
</comment>
<keyword evidence="4" id="KW-0788">Thiol protease</keyword>
<feature type="region of interest" description="Disordered" evidence="6">
    <location>
        <begin position="365"/>
        <end position="460"/>
    </location>
</feature>
<dbReference type="Proteomes" id="UP000305792">
    <property type="component" value="Unassembled WGS sequence"/>
</dbReference>
<dbReference type="PANTHER" id="PTHR47359:SF3">
    <property type="entry name" value="NLP_P60 DOMAIN-CONTAINING PROTEIN-RELATED"/>
    <property type="match status" value="1"/>
</dbReference>
<feature type="compositionally biased region" description="Pro residues" evidence="6">
    <location>
        <begin position="407"/>
        <end position="419"/>
    </location>
</feature>
<dbReference type="GO" id="GO:0006508">
    <property type="term" value="P:proteolysis"/>
    <property type="evidence" value="ECO:0007669"/>
    <property type="project" value="UniProtKB-KW"/>
</dbReference>
<feature type="coiled-coil region" evidence="5">
    <location>
        <begin position="177"/>
        <end position="222"/>
    </location>
</feature>
<dbReference type="InterPro" id="IPR000064">
    <property type="entry name" value="NLP_P60_dom"/>
</dbReference>
<dbReference type="OrthoDB" id="5184762at2"/>
<dbReference type="Pfam" id="PF00877">
    <property type="entry name" value="NLPC_P60"/>
    <property type="match status" value="1"/>
</dbReference>
<organism evidence="9 10">
    <name type="scientific">Glycomyces paridis</name>
    <dbReference type="NCBI Taxonomy" id="2126555"/>
    <lineage>
        <taxon>Bacteria</taxon>
        <taxon>Bacillati</taxon>
        <taxon>Actinomycetota</taxon>
        <taxon>Actinomycetes</taxon>
        <taxon>Glycomycetales</taxon>
        <taxon>Glycomycetaceae</taxon>
        <taxon>Glycomyces</taxon>
    </lineage>
</organism>
<evidence type="ECO:0000256" key="6">
    <source>
        <dbReference type="SAM" id="MobiDB-lite"/>
    </source>
</evidence>
<dbReference type="PANTHER" id="PTHR47359">
    <property type="entry name" value="PEPTIDOGLYCAN DL-ENDOPEPTIDASE CWLO"/>
    <property type="match status" value="1"/>
</dbReference>
<gene>
    <name evidence="9" type="ORF">E9998_14030</name>
</gene>
<keyword evidence="5" id="KW-0175">Coiled coil</keyword>
<evidence type="ECO:0000313" key="9">
    <source>
        <dbReference type="EMBL" id="THV28083.1"/>
    </source>
</evidence>
<evidence type="ECO:0000256" key="1">
    <source>
        <dbReference type="ARBA" id="ARBA00007074"/>
    </source>
</evidence>
<name>A0A4S8PCN7_9ACTN</name>
<protein>
    <submittedName>
        <fullName evidence="9">NlpC/P60 family protein</fullName>
    </submittedName>
</protein>
<feature type="chain" id="PRO_5020680147" evidence="7">
    <location>
        <begin position="30"/>
        <end position="460"/>
    </location>
</feature>
<evidence type="ECO:0000256" key="5">
    <source>
        <dbReference type="SAM" id="Coils"/>
    </source>
</evidence>
<dbReference type="GO" id="GO:0008234">
    <property type="term" value="F:cysteine-type peptidase activity"/>
    <property type="evidence" value="ECO:0007669"/>
    <property type="project" value="UniProtKB-KW"/>
</dbReference>
<evidence type="ECO:0000256" key="4">
    <source>
        <dbReference type="ARBA" id="ARBA00022807"/>
    </source>
</evidence>
<proteinExistence type="inferred from homology"/>
<feature type="compositionally biased region" description="Low complexity" evidence="6">
    <location>
        <begin position="388"/>
        <end position="406"/>
    </location>
</feature>
<evidence type="ECO:0000256" key="3">
    <source>
        <dbReference type="ARBA" id="ARBA00022801"/>
    </source>
</evidence>
<keyword evidence="2" id="KW-0645">Protease</keyword>
<keyword evidence="3" id="KW-0378">Hydrolase</keyword>
<dbReference type="InterPro" id="IPR038765">
    <property type="entry name" value="Papain-like_cys_pep_sf"/>
</dbReference>